<accession>A0ABN7NDZ1</accession>
<gene>
    <name evidence="2" type="ORF">TPAB3V08_LOCUS117</name>
</gene>
<proteinExistence type="predicted"/>
<evidence type="ECO:0000313" key="2">
    <source>
        <dbReference type="EMBL" id="CAG2053027.1"/>
    </source>
</evidence>
<dbReference type="EMBL" id="CAJPIN010000093">
    <property type="protein sequence ID" value="CAG2053027.1"/>
    <property type="molecule type" value="Genomic_DNA"/>
</dbReference>
<dbReference type="Proteomes" id="UP001153148">
    <property type="component" value="Unassembled WGS sequence"/>
</dbReference>
<feature type="compositionally biased region" description="Polar residues" evidence="1">
    <location>
        <begin position="226"/>
        <end position="238"/>
    </location>
</feature>
<evidence type="ECO:0000313" key="3">
    <source>
        <dbReference type="Proteomes" id="UP001153148"/>
    </source>
</evidence>
<protein>
    <submittedName>
        <fullName evidence="2">Uncharacterized protein</fullName>
    </submittedName>
</protein>
<feature type="region of interest" description="Disordered" evidence="1">
    <location>
        <begin position="212"/>
        <end position="286"/>
    </location>
</feature>
<feature type="compositionally biased region" description="Basic residues" evidence="1">
    <location>
        <begin position="89"/>
        <end position="105"/>
    </location>
</feature>
<evidence type="ECO:0000256" key="1">
    <source>
        <dbReference type="SAM" id="MobiDB-lite"/>
    </source>
</evidence>
<feature type="compositionally biased region" description="Low complexity" evidence="1">
    <location>
        <begin position="250"/>
        <end position="260"/>
    </location>
</feature>
<reference evidence="2" key="1">
    <citation type="submission" date="2021-03" db="EMBL/GenBank/DDBJ databases">
        <authorList>
            <person name="Tran Van P."/>
        </authorList>
    </citation>
    <scope>NUCLEOTIDE SEQUENCE</scope>
</reference>
<organism evidence="2 3">
    <name type="scientific">Timema podura</name>
    <name type="common">Walking stick</name>
    <dbReference type="NCBI Taxonomy" id="61482"/>
    <lineage>
        <taxon>Eukaryota</taxon>
        <taxon>Metazoa</taxon>
        <taxon>Ecdysozoa</taxon>
        <taxon>Arthropoda</taxon>
        <taxon>Hexapoda</taxon>
        <taxon>Insecta</taxon>
        <taxon>Pterygota</taxon>
        <taxon>Neoptera</taxon>
        <taxon>Polyneoptera</taxon>
        <taxon>Phasmatodea</taxon>
        <taxon>Timematodea</taxon>
        <taxon>Timematoidea</taxon>
        <taxon>Timematidae</taxon>
        <taxon>Timema</taxon>
    </lineage>
</organism>
<sequence>MDRDSNEWVLKECGLKLNPIGCDGMAQLVWDLRIVVCLQEAKNAVGTQREEASPHQPQPAQQAGKGPKSHPMVTLPHLHGTPCEDQRFLRSRRDKRKEKKSKKKKDGSDSMSNKEDKSDVDDKEERGKSDTPTPEVDEEGYCIRPKVENWENDKASFYSSSDTDSDDERERKIHVEIKPLSNGSAPISASVDELRATVENISLSSVIMASGRRSSTADSDHHMKRSQSVSQQLGSGKPSSDLLGLNLYQSPTASSASTPTGSHPYAPLQSPSQPIVNSPAPSSTSRYADGNKVCKYFNIICYNNNIRYHLQHFSHNKCHHQQKPFA</sequence>
<feature type="compositionally biased region" description="Low complexity" evidence="1">
    <location>
        <begin position="54"/>
        <end position="66"/>
    </location>
</feature>
<keyword evidence="3" id="KW-1185">Reference proteome</keyword>
<feature type="compositionally biased region" description="Basic and acidic residues" evidence="1">
    <location>
        <begin position="145"/>
        <end position="154"/>
    </location>
</feature>
<feature type="region of interest" description="Disordered" evidence="1">
    <location>
        <begin position="48"/>
        <end position="175"/>
    </location>
</feature>
<name>A0ABN7NDZ1_TIMPD</name>
<feature type="compositionally biased region" description="Basic and acidic residues" evidence="1">
    <location>
        <begin position="106"/>
        <end position="117"/>
    </location>
</feature>
<comment type="caution">
    <text evidence="2">The sequence shown here is derived from an EMBL/GenBank/DDBJ whole genome shotgun (WGS) entry which is preliminary data.</text>
</comment>
<feature type="compositionally biased region" description="Polar residues" evidence="1">
    <location>
        <begin position="269"/>
        <end position="286"/>
    </location>
</feature>